<evidence type="ECO:0000313" key="3">
    <source>
        <dbReference type="Proteomes" id="UP000001949"/>
    </source>
</evidence>
<evidence type="ECO:0000313" key="2">
    <source>
        <dbReference type="EMBL" id="EAN33855.1"/>
    </source>
</evidence>
<dbReference type="AlphaFoldDB" id="Q4N853"/>
<proteinExistence type="predicted"/>
<dbReference type="OMA" id="THISSKW"/>
<dbReference type="KEGG" id="tpv:TP01_0617"/>
<organism evidence="2 3">
    <name type="scientific">Theileria parva</name>
    <name type="common">East coast fever infection agent</name>
    <dbReference type="NCBI Taxonomy" id="5875"/>
    <lineage>
        <taxon>Eukaryota</taxon>
        <taxon>Sar</taxon>
        <taxon>Alveolata</taxon>
        <taxon>Apicomplexa</taxon>
        <taxon>Aconoidasida</taxon>
        <taxon>Piroplasmida</taxon>
        <taxon>Theileriidae</taxon>
        <taxon>Theileria</taxon>
    </lineage>
</organism>
<sequence length="426" mass="48542">MVSLINVCLIFVVIVYCTSFVSSLTLDLNNLFNSEFNTLKIVENGIIKTTIFSTADRPITKIRKGSKVIWQALSGESAKSITHISSKWSKSMVMTIEVDNHVNDDMYYICKTRSDYKYVTKEIFDEEFVELYKTFISMNERYSKRSHKRKKPKDDTDNTQIPKKRGKPRKIPAEPPGQTELEQQQPPENQQLEPDTIRVEMGTDDEDESTDTASEDLNEEQRKHLIMERINFVVSSDGDSDMDIDEPTNPQIIQSDAITQTEPPNEQSEIQTEHVLESEIVDKELIPNKHLNKGSLEFSDDELESEIIQVNLGLDTDDEEPLIITTHIPTNKPAQPQPQPQPQPQQLEPEVVQVAVESEDDEECSEVQQLQPSIDNSMLLSEAVFNQEVENLLETDFDDMGLSKTELDSLFYKTTDESSPEDGDES</sequence>
<dbReference type="RefSeq" id="XP_766138.1">
    <property type="nucleotide sequence ID" value="XM_761045.1"/>
</dbReference>
<feature type="compositionally biased region" description="Low complexity" evidence="1">
    <location>
        <begin position="176"/>
        <end position="194"/>
    </location>
</feature>
<accession>Q4N853</accession>
<gene>
    <name evidence="2" type="ordered locus">TP01_0617</name>
</gene>
<dbReference type="GeneID" id="3503538"/>
<dbReference type="Pfam" id="PF04385">
    <property type="entry name" value="FAINT"/>
    <property type="match status" value="1"/>
</dbReference>
<keyword evidence="3" id="KW-1185">Reference proteome</keyword>
<dbReference type="Proteomes" id="UP000001949">
    <property type="component" value="Unassembled WGS sequence"/>
</dbReference>
<comment type="caution">
    <text evidence="2">The sequence shown here is derived from an EMBL/GenBank/DDBJ whole genome shotgun (WGS) entry which is preliminary data.</text>
</comment>
<protein>
    <submittedName>
        <fullName evidence="2">Tash1 protein, putative</fullName>
    </submittedName>
</protein>
<dbReference type="InterPro" id="IPR007480">
    <property type="entry name" value="DUF529"/>
</dbReference>
<evidence type="ECO:0000256" key="1">
    <source>
        <dbReference type="SAM" id="MobiDB-lite"/>
    </source>
</evidence>
<name>Q4N853_THEPA</name>
<reference evidence="2 3" key="1">
    <citation type="journal article" date="2005" name="Science">
        <title>Genome sequence of Theileria parva, a bovine pathogen that transforms lymphocytes.</title>
        <authorList>
            <person name="Gardner M.J."/>
            <person name="Bishop R."/>
            <person name="Shah T."/>
            <person name="de Villiers E.P."/>
            <person name="Carlton J.M."/>
            <person name="Hall N."/>
            <person name="Ren Q."/>
            <person name="Paulsen I.T."/>
            <person name="Pain A."/>
            <person name="Berriman M."/>
            <person name="Wilson R.J.M."/>
            <person name="Sato S."/>
            <person name="Ralph S.A."/>
            <person name="Mann D.J."/>
            <person name="Xiong Z."/>
            <person name="Shallom S.J."/>
            <person name="Weidman J."/>
            <person name="Jiang L."/>
            <person name="Lynn J."/>
            <person name="Weaver B."/>
            <person name="Shoaibi A."/>
            <person name="Domingo A.R."/>
            <person name="Wasawo D."/>
            <person name="Crabtree J."/>
            <person name="Wortman J.R."/>
            <person name="Haas B."/>
            <person name="Angiuoli S.V."/>
            <person name="Creasy T.H."/>
            <person name="Lu C."/>
            <person name="Suh B."/>
            <person name="Silva J.C."/>
            <person name="Utterback T.R."/>
            <person name="Feldblyum T.V."/>
            <person name="Pertea M."/>
            <person name="Allen J."/>
            <person name="Nierman W.C."/>
            <person name="Taracha E.L.N."/>
            <person name="Salzberg S.L."/>
            <person name="White O.R."/>
            <person name="Fitzhugh H.A."/>
            <person name="Morzaria S."/>
            <person name="Venter J.C."/>
            <person name="Fraser C.M."/>
            <person name="Nene V."/>
        </authorList>
    </citation>
    <scope>NUCLEOTIDE SEQUENCE [LARGE SCALE GENOMIC DNA]</scope>
    <source>
        <strain evidence="2 3">Muguga</strain>
    </source>
</reference>
<dbReference type="InParanoid" id="Q4N853"/>
<dbReference type="EMBL" id="AAGK01000001">
    <property type="protein sequence ID" value="EAN33855.1"/>
    <property type="molecule type" value="Genomic_DNA"/>
</dbReference>
<feature type="region of interest" description="Disordered" evidence="1">
    <location>
        <begin position="142"/>
        <end position="194"/>
    </location>
</feature>
<feature type="region of interest" description="Disordered" evidence="1">
    <location>
        <begin position="328"/>
        <end position="349"/>
    </location>
</feature>
<dbReference type="eggNOG" id="ENOG502QWU7">
    <property type="taxonomic scope" value="Eukaryota"/>
</dbReference>
<dbReference type="VEuPathDB" id="PiroplasmaDB:TpMuguga_01g00617"/>